<reference evidence="1 2" key="1">
    <citation type="submission" date="2017-05" db="EMBL/GenBank/DDBJ databases">
        <authorList>
            <person name="Song R."/>
            <person name="Chenine A.L."/>
            <person name="Ruprecht R.M."/>
        </authorList>
    </citation>
    <scope>NUCLEOTIDE SEQUENCE [LARGE SCALE GENOMIC DNA]</scope>
    <source>
        <strain evidence="1 2">S567_C10_BS</strain>
    </source>
</reference>
<dbReference type="Proteomes" id="UP000194857">
    <property type="component" value="Unassembled WGS sequence"/>
</dbReference>
<evidence type="ECO:0000313" key="2">
    <source>
        <dbReference type="Proteomes" id="UP000194857"/>
    </source>
</evidence>
<comment type="caution">
    <text evidence="1">The sequence shown here is derived from an EMBL/GenBank/DDBJ whole genome shotgun (WGS) entry which is preliminary data.</text>
</comment>
<dbReference type="AlphaFoldDB" id="A0A241XRE0"/>
<accession>A0A241XRE0</accession>
<dbReference type="RefSeq" id="WP_065085728.1">
    <property type="nucleotide sequence ID" value="NZ_NFFZ01000004.1"/>
</dbReference>
<sequence length="100" mass="11070">MSNSNLVSLFDILNVAHDLTLCGDDVSNWVHEFGSEPSTFRLDTIDRLYRFEDQLVALDQDGVCCADTVTGETISLKAELKRPVTPEDVLKAMQASPKPD</sequence>
<organism evidence="1 2">
    <name type="scientific">Pseudomonas aeruginosa</name>
    <dbReference type="NCBI Taxonomy" id="287"/>
    <lineage>
        <taxon>Bacteria</taxon>
        <taxon>Pseudomonadati</taxon>
        <taxon>Pseudomonadota</taxon>
        <taxon>Gammaproteobacteria</taxon>
        <taxon>Pseudomonadales</taxon>
        <taxon>Pseudomonadaceae</taxon>
        <taxon>Pseudomonas</taxon>
    </lineage>
</organism>
<proteinExistence type="predicted"/>
<name>A0A241XRE0_PSEAI</name>
<dbReference type="EMBL" id="NFFZ01000004">
    <property type="protein sequence ID" value="OTI63071.1"/>
    <property type="molecule type" value="Genomic_DNA"/>
</dbReference>
<evidence type="ECO:0000313" key="1">
    <source>
        <dbReference type="EMBL" id="OTI63071.1"/>
    </source>
</evidence>
<protein>
    <submittedName>
        <fullName evidence="1">Uncharacterized protein</fullName>
    </submittedName>
</protein>
<gene>
    <name evidence="1" type="ORF">CAZ10_09535</name>
</gene>